<evidence type="ECO:0000256" key="5">
    <source>
        <dbReference type="SAM" id="Phobius"/>
    </source>
</evidence>
<comment type="caution">
    <text evidence="7">The sequence shown here is derived from an EMBL/GenBank/DDBJ whole genome shotgun (WGS) entry which is preliminary data.</text>
</comment>
<dbReference type="GO" id="GO:0016020">
    <property type="term" value="C:membrane"/>
    <property type="evidence" value="ECO:0007669"/>
    <property type="project" value="UniProtKB-SubCell"/>
</dbReference>
<feature type="transmembrane region" description="Helical" evidence="5">
    <location>
        <begin position="207"/>
        <end position="224"/>
    </location>
</feature>
<evidence type="ECO:0000256" key="1">
    <source>
        <dbReference type="ARBA" id="ARBA00004141"/>
    </source>
</evidence>
<dbReference type="PROSITE" id="PS50850">
    <property type="entry name" value="MFS"/>
    <property type="match status" value="1"/>
</dbReference>
<keyword evidence="8" id="KW-1185">Reference proteome</keyword>
<evidence type="ECO:0000313" key="8">
    <source>
        <dbReference type="Proteomes" id="UP000699462"/>
    </source>
</evidence>
<dbReference type="InterPro" id="IPR020846">
    <property type="entry name" value="MFS_dom"/>
</dbReference>
<dbReference type="InterPro" id="IPR036259">
    <property type="entry name" value="MFS_trans_sf"/>
</dbReference>
<evidence type="ECO:0000256" key="2">
    <source>
        <dbReference type="ARBA" id="ARBA00022692"/>
    </source>
</evidence>
<gene>
    <name evidence="7" type="ORF">P879_11969</name>
</gene>
<dbReference type="GO" id="GO:0022857">
    <property type="term" value="F:transmembrane transporter activity"/>
    <property type="evidence" value="ECO:0007669"/>
    <property type="project" value="InterPro"/>
</dbReference>
<protein>
    <recommendedName>
        <fullName evidence="6">Major facilitator superfamily (MFS) profile domain-containing protein</fullName>
    </recommendedName>
</protein>
<name>A0A8T0D477_9TREM</name>
<evidence type="ECO:0000256" key="3">
    <source>
        <dbReference type="ARBA" id="ARBA00022989"/>
    </source>
</evidence>
<reference evidence="7 8" key="1">
    <citation type="submission" date="2019-07" db="EMBL/GenBank/DDBJ databases">
        <title>Annotation for the trematode Paragonimus westermani.</title>
        <authorList>
            <person name="Choi Y.-J."/>
        </authorList>
    </citation>
    <scope>NUCLEOTIDE SEQUENCE [LARGE SCALE GENOMIC DNA]</scope>
    <source>
        <strain evidence="7">180907_Pwestermani</strain>
    </source>
</reference>
<dbReference type="Pfam" id="PF00083">
    <property type="entry name" value="Sugar_tr"/>
    <property type="match status" value="1"/>
</dbReference>
<accession>A0A8T0D477</accession>
<dbReference type="AlphaFoldDB" id="A0A8T0D477"/>
<keyword evidence="2 5" id="KW-0812">Transmembrane</keyword>
<feature type="non-terminal residue" evidence="7">
    <location>
        <position position="258"/>
    </location>
</feature>
<evidence type="ECO:0000256" key="4">
    <source>
        <dbReference type="ARBA" id="ARBA00023136"/>
    </source>
</evidence>
<dbReference type="PANTHER" id="PTHR24064">
    <property type="entry name" value="SOLUTE CARRIER FAMILY 22 MEMBER"/>
    <property type="match status" value="1"/>
</dbReference>
<dbReference type="Proteomes" id="UP000699462">
    <property type="component" value="Unassembled WGS sequence"/>
</dbReference>
<keyword evidence="3 5" id="KW-1133">Transmembrane helix</keyword>
<dbReference type="Gene3D" id="1.20.1250.20">
    <property type="entry name" value="MFS general substrate transporter like domains"/>
    <property type="match status" value="1"/>
</dbReference>
<keyword evidence="4 5" id="KW-0472">Membrane</keyword>
<organism evidence="7 8">
    <name type="scientific">Paragonimus westermani</name>
    <dbReference type="NCBI Taxonomy" id="34504"/>
    <lineage>
        <taxon>Eukaryota</taxon>
        <taxon>Metazoa</taxon>
        <taxon>Spiralia</taxon>
        <taxon>Lophotrochozoa</taxon>
        <taxon>Platyhelminthes</taxon>
        <taxon>Trematoda</taxon>
        <taxon>Digenea</taxon>
        <taxon>Plagiorchiida</taxon>
        <taxon>Troglotremata</taxon>
        <taxon>Troglotrematidae</taxon>
        <taxon>Paragonimus</taxon>
    </lineage>
</organism>
<feature type="domain" description="Major facilitator superfamily (MFS) profile" evidence="6">
    <location>
        <begin position="135"/>
        <end position="258"/>
    </location>
</feature>
<evidence type="ECO:0000313" key="7">
    <source>
        <dbReference type="EMBL" id="KAF8562382.1"/>
    </source>
</evidence>
<comment type="subcellular location">
    <subcellularLocation>
        <location evidence="1">Membrane</location>
        <topology evidence="1">Multi-pass membrane protein</topology>
    </subcellularLocation>
</comment>
<dbReference type="EMBL" id="JTDF01020742">
    <property type="protein sequence ID" value="KAF8562382.1"/>
    <property type="molecule type" value="Genomic_DNA"/>
</dbReference>
<evidence type="ECO:0000259" key="6">
    <source>
        <dbReference type="PROSITE" id="PS50850"/>
    </source>
</evidence>
<proteinExistence type="predicted"/>
<dbReference type="OrthoDB" id="5141738at2759"/>
<sequence>MEDPTDAAGKRKTTNRDYVSNINVDHLLRNHVGSCGLWQYLTTLLVFLGNPTTPTFPVFANSVPMQRCRVDSRLEQLLNHRNLTFEQTAIVVGPWSSNHTVIGELYRGCRRYKQEWTSELMNDWIDELIAENFSLQLPLPTESCHQGYVYRLSELQYPSSVVIEFETVCDHSWLVPMGTSVYMLGMMVGFIVGGWAGDRFGRKKTSLFMAVLEVVSTITTSLAPNYMVYIISRTVIGAANIAKLTVTNILMMEITLAH</sequence>
<dbReference type="InterPro" id="IPR005828">
    <property type="entry name" value="MFS_sugar_transport-like"/>
</dbReference>
<feature type="transmembrane region" description="Helical" evidence="5">
    <location>
        <begin position="173"/>
        <end position="195"/>
    </location>
</feature>
<dbReference type="SUPFAM" id="SSF103473">
    <property type="entry name" value="MFS general substrate transporter"/>
    <property type="match status" value="1"/>
</dbReference>